<dbReference type="GO" id="GO:1901137">
    <property type="term" value="P:carbohydrate derivative biosynthetic process"/>
    <property type="evidence" value="ECO:0007669"/>
    <property type="project" value="UniProtKB-ARBA"/>
</dbReference>
<evidence type="ECO:0000313" key="6">
    <source>
        <dbReference type="EMBL" id="KJL26351.1"/>
    </source>
</evidence>
<dbReference type="PANTHER" id="PTHR45947">
    <property type="entry name" value="SULFOQUINOVOSYL TRANSFERASE SQD2"/>
    <property type="match status" value="1"/>
</dbReference>
<dbReference type="GO" id="GO:0016757">
    <property type="term" value="F:glycosyltransferase activity"/>
    <property type="evidence" value="ECO:0007669"/>
    <property type="project" value="UniProtKB-KW"/>
</dbReference>
<accession>A0A0F0L4A3</accession>
<dbReference type="AlphaFoldDB" id="A0A0F0L4A3"/>
<proteinExistence type="predicted"/>
<keyword evidence="7" id="KW-1185">Reference proteome</keyword>
<evidence type="ECO:0000256" key="1">
    <source>
        <dbReference type="ARBA" id="ARBA00021292"/>
    </source>
</evidence>
<dbReference type="Gene3D" id="3.40.50.2000">
    <property type="entry name" value="Glycogen Phosphorylase B"/>
    <property type="match status" value="2"/>
</dbReference>
<dbReference type="Pfam" id="PF13439">
    <property type="entry name" value="Glyco_transf_4"/>
    <property type="match status" value="1"/>
</dbReference>
<dbReference type="InterPro" id="IPR050194">
    <property type="entry name" value="Glycosyltransferase_grp1"/>
</dbReference>
<dbReference type="PATRIC" id="fig|582680.7.peg.1105"/>
<reference evidence="6 7" key="1">
    <citation type="submission" date="2015-02" db="EMBL/GenBank/DDBJ databases">
        <title>Draft genome sequences of ten Microbacterium spp. with emphasis on heavy metal contaminated environments.</title>
        <authorList>
            <person name="Corretto E."/>
        </authorList>
    </citation>
    <scope>NUCLEOTIDE SEQUENCE [LARGE SCALE GENOMIC DNA]</scope>
    <source>
        <strain evidence="6 7">DSM 23848</strain>
    </source>
</reference>
<evidence type="ECO:0000259" key="4">
    <source>
        <dbReference type="Pfam" id="PF00534"/>
    </source>
</evidence>
<feature type="domain" description="Glycosyltransferase subfamily 4-like N-terminal" evidence="5">
    <location>
        <begin position="17"/>
        <end position="189"/>
    </location>
</feature>
<dbReference type="Pfam" id="PF00534">
    <property type="entry name" value="Glycos_transf_1"/>
    <property type="match status" value="1"/>
</dbReference>
<dbReference type="OrthoDB" id="506201at2"/>
<comment type="caution">
    <text evidence="6">The sequence shown here is derived from an EMBL/GenBank/DDBJ whole genome shotgun (WGS) entry which is preliminary data.</text>
</comment>
<dbReference type="EMBL" id="JYIT01000065">
    <property type="protein sequence ID" value="KJL26351.1"/>
    <property type="molecule type" value="Genomic_DNA"/>
</dbReference>
<dbReference type="CDD" id="cd03801">
    <property type="entry name" value="GT4_PimA-like"/>
    <property type="match status" value="1"/>
</dbReference>
<dbReference type="InterPro" id="IPR001296">
    <property type="entry name" value="Glyco_trans_1"/>
</dbReference>
<dbReference type="PANTHER" id="PTHR45947:SF3">
    <property type="entry name" value="SULFOQUINOVOSYL TRANSFERASE SQD2"/>
    <property type="match status" value="1"/>
</dbReference>
<keyword evidence="2 6" id="KW-0328">Glycosyltransferase</keyword>
<name>A0A0F0L4A3_9MICO</name>
<keyword evidence="3 6" id="KW-0808">Transferase</keyword>
<dbReference type="InterPro" id="IPR028098">
    <property type="entry name" value="Glyco_trans_4-like_N"/>
</dbReference>
<evidence type="ECO:0000256" key="2">
    <source>
        <dbReference type="ARBA" id="ARBA00022676"/>
    </source>
</evidence>
<dbReference type="SUPFAM" id="SSF53756">
    <property type="entry name" value="UDP-Glycosyltransferase/glycogen phosphorylase"/>
    <property type="match status" value="1"/>
</dbReference>
<organism evidence="6 7">
    <name type="scientific">Microbacterium azadirachtae</name>
    <dbReference type="NCBI Taxonomy" id="582680"/>
    <lineage>
        <taxon>Bacteria</taxon>
        <taxon>Bacillati</taxon>
        <taxon>Actinomycetota</taxon>
        <taxon>Actinomycetes</taxon>
        <taxon>Micrococcales</taxon>
        <taxon>Microbacteriaceae</taxon>
        <taxon>Microbacterium</taxon>
    </lineage>
</organism>
<gene>
    <name evidence="6" type="primary">kanE</name>
    <name evidence="6" type="ORF">RL72_01067</name>
</gene>
<protein>
    <recommendedName>
        <fullName evidence="1">D-inositol 3-phosphate glycosyltransferase</fullName>
    </recommendedName>
</protein>
<sequence>MSAPRVALITSSYAPHVGGVETHVAEVARALTARGVAVEVWAVDRGERPQGPPPDAFPVRYLPTPLPARRAASLARFARRAPGAWTAWTRAHRRFRPDVLHVHCFGPNGLYALALQRRFGTPLIVTSHGETTGDDDNVFARSALLRRGLRDALAASTAVTAPSEYVLRDLRARFGLTGGVVVPNGVAPDVPADKGIRSRLPSGAYLAAVGRLGRMKGFDLLIEAFARLRERGTPSRAGNGEGPDEVRLVIAGDGPERSALAEQVAARGLTDVVDFLGWCAPAEVATVLAGSRALVVPSRSEAFGIAALEAWRAGTALVMTNRGGAGEFVHDGEDGILVDPEDEDALAAAIARVLEDPALRDGLAAAGSERVAEFRWERVVERYLLLYPPAGTSR</sequence>
<feature type="domain" description="Glycosyl transferase family 1" evidence="4">
    <location>
        <begin position="205"/>
        <end position="368"/>
    </location>
</feature>
<evidence type="ECO:0000256" key="3">
    <source>
        <dbReference type="ARBA" id="ARBA00022679"/>
    </source>
</evidence>
<dbReference type="Proteomes" id="UP000033448">
    <property type="component" value="Unassembled WGS sequence"/>
</dbReference>
<evidence type="ECO:0000259" key="5">
    <source>
        <dbReference type="Pfam" id="PF13439"/>
    </source>
</evidence>
<evidence type="ECO:0000313" key="7">
    <source>
        <dbReference type="Proteomes" id="UP000033448"/>
    </source>
</evidence>
<dbReference type="RefSeq" id="WP_045249790.1">
    <property type="nucleotide sequence ID" value="NZ_JYIT01000065.1"/>
</dbReference>